<dbReference type="Proteomes" id="UP000382040">
    <property type="component" value="Unassembled WGS sequence"/>
</dbReference>
<reference evidence="1 2" key="1">
    <citation type="submission" date="2019-08" db="EMBL/GenBank/DDBJ databases">
        <authorList>
            <person name="Peeters C."/>
        </authorList>
    </citation>
    <scope>NUCLEOTIDE SEQUENCE [LARGE SCALE GENOMIC DNA]</scope>
    <source>
        <strain evidence="1 2">LMG 20603</strain>
    </source>
</reference>
<organism evidence="1 2">
    <name type="scientific">Pandoraea bronchicola</name>
    <dbReference type="NCBI Taxonomy" id="2508287"/>
    <lineage>
        <taxon>Bacteria</taxon>
        <taxon>Pseudomonadati</taxon>
        <taxon>Pseudomonadota</taxon>
        <taxon>Betaproteobacteria</taxon>
        <taxon>Burkholderiales</taxon>
        <taxon>Burkholderiaceae</taxon>
        <taxon>Pandoraea</taxon>
    </lineage>
</organism>
<sequence length="218" mass="23916">MGGRPLPSAAACCGSPPFATVRFRLSAHGASFLNPAREFIAAHDRAMAALSCDCRRFRLGIAEHVAGPEVRTLLARLSERDPALTIEVRLENSRRLPDAFDGGVLDGLNCPRHESCCIRRSRIRALATPCGHWRQPVENIVLPGAQARSDMPLNQTDVPRCRPISHDTAPPRIVAASHDRQLATYAACAARKRRSSPSRRRFSLSSMNEASKLFCARV</sequence>
<evidence type="ECO:0000313" key="2">
    <source>
        <dbReference type="Proteomes" id="UP000382040"/>
    </source>
</evidence>
<keyword evidence="2" id="KW-1185">Reference proteome</keyword>
<gene>
    <name evidence="1" type="ORF">PBR20603_04190</name>
</gene>
<evidence type="ECO:0000313" key="1">
    <source>
        <dbReference type="EMBL" id="VVE90209.1"/>
    </source>
</evidence>
<dbReference type="EMBL" id="CABPST010000014">
    <property type="protein sequence ID" value="VVE90209.1"/>
    <property type="molecule type" value="Genomic_DNA"/>
</dbReference>
<protein>
    <submittedName>
        <fullName evidence="1">LysR family transcriptional regulator</fullName>
    </submittedName>
</protein>
<proteinExistence type="predicted"/>
<dbReference type="AlphaFoldDB" id="A0A5E5BWL3"/>
<accession>A0A5E5BWL3</accession>
<name>A0A5E5BWL3_9BURK</name>